<organism evidence="1 2">
    <name type="scientific">Aminivibrio pyruvatiphilus</name>
    <dbReference type="NCBI Taxonomy" id="1005740"/>
    <lineage>
        <taxon>Bacteria</taxon>
        <taxon>Thermotogati</taxon>
        <taxon>Synergistota</taxon>
        <taxon>Synergistia</taxon>
        <taxon>Synergistales</taxon>
        <taxon>Aminobacteriaceae</taxon>
        <taxon>Aminivibrio</taxon>
    </lineage>
</organism>
<reference evidence="1 2" key="1">
    <citation type="submission" date="2019-03" db="EMBL/GenBank/DDBJ databases">
        <title>Genomic Encyclopedia of Type Strains, Phase IV (KMG-IV): sequencing the most valuable type-strain genomes for metagenomic binning, comparative biology and taxonomic classification.</title>
        <authorList>
            <person name="Goeker M."/>
        </authorList>
    </citation>
    <scope>NUCLEOTIDE SEQUENCE [LARGE SCALE GENOMIC DNA]</scope>
    <source>
        <strain evidence="1 2">DSM 25964</strain>
    </source>
</reference>
<dbReference type="AlphaFoldDB" id="A0A4R8MFS8"/>
<dbReference type="EMBL" id="SORI01000002">
    <property type="protein sequence ID" value="TDY63232.1"/>
    <property type="molecule type" value="Genomic_DNA"/>
</dbReference>
<sequence length="57" mass="6123">MTTKVQCIVCEGDVTLPAEVMEGELLTCPDCGTELEIVSLNPVTVAEAPEVQEDWGE</sequence>
<dbReference type="Proteomes" id="UP000295066">
    <property type="component" value="Unassembled WGS sequence"/>
</dbReference>
<gene>
    <name evidence="1" type="ORF">C8D99_102213</name>
</gene>
<dbReference type="RefSeq" id="WP_133956196.1">
    <property type="nucleotide sequence ID" value="NZ_SORI01000002.1"/>
</dbReference>
<dbReference type="InterPro" id="IPR005906">
    <property type="entry name" value="LysW"/>
</dbReference>
<dbReference type="OrthoDB" id="5686at2"/>
<evidence type="ECO:0000313" key="1">
    <source>
        <dbReference type="EMBL" id="TDY63232.1"/>
    </source>
</evidence>
<dbReference type="PANTHER" id="PTHR40393:SF1">
    <property type="entry name" value="LYSINE BIOSYNTHESIS PROTEIN-RELATED"/>
    <property type="match status" value="1"/>
</dbReference>
<dbReference type="CDD" id="cd13946">
    <property type="entry name" value="LysW"/>
    <property type="match status" value="1"/>
</dbReference>
<accession>A0A4R8MFS8</accession>
<keyword evidence="2" id="KW-1185">Reference proteome</keyword>
<proteinExistence type="predicted"/>
<name>A0A4R8MFS8_9BACT</name>
<dbReference type="Gene3D" id="2.20.28.160">
    <property type="match status" value="1"/>
</dbReference>
<dbReference type="Pfam" id="PF21344">
    <property type="entry name" value="Zn_ribbon_LysW"/>
    <property type="match status" value="1"/>
</dbReference>
<evidence type="ECO:0000313" key="2">
    <source>
        <dbReference type="Proteomes" id="UP000295066"/>
    </source>
</evidence>
<dbReference type="PANTHER" id="PTHR40393">
    <property type="entry name" value="LYSINE BIOSYNTHESIS PROTEIN-RELATED-RELATED"/>
    <property type="match status" value="1"/>
</dbReference>
<protein>
    <submittedName>
        <fullName evidence="1">Alpha-aminoadipate carrier protein LysW</fullName>
    </submittedName>
</protein>
<comment type="caution">
    <text evidence="1">The sequence shown here is derived from an EMBL/GenBank/DDBJ whole genome shotgun (WGS) entry which is preliminary data.</text>
</comment>